<reference evidence="2" key="1">
    <citation type="journal article" date="2011" name="PLoS Genet.">
        <title>Genomic analysis of the necrotrophic fungal pathogens Sclerotinia sclerotiorum and Botrytis cinerea.</title>
        <authorList>
            <person name="Amselem J."/>
            <person name="Cuomo C.A."/>
            <person name="van Kan J.A."/>
            <person name="Viaud M."/>
            <person name="Benito E.P."/>
            <person name="Couloux A."/>
            <person name="Coutinho P.M."/>
            <person name="de Vries R.P."/>
            <person name="Dyer P.S."/>
            <person name="Fillinger S."/>
            <person name="Fournier E."/>
            <person name="Gout L."/>
            <person name="Hahn M."/>
            <person name="Kohn L."/>
            <person name="Lapalu N."/>
            <person name="Plummer K.M."/>
            <person name="Pradier J.M."/>
            <person name="Quevillon E."/>
            <person name="Sharon A."/>
            <person name="Simon A."/>
            <person name="ten Have A."/>
            <person name="Tudzynski B."/>
            <person name="Tudzynski P."/>
            <person name="Wincker P."/>
            <person name="Andrew M."/>
            <person name="Anthouard V."/>
            <person name="Beever R.E."/>
            <person name="Beffa R."/>
            <person name="Benoit I."/>
            <person name="Bouzid O."/>
            <person name="Brault B."/>
            <person name="Chen Z."/>
            <person name="Choquer M."/>
            <person name="Collemare J."/>
            <person name="Cotton P."/>
            <person name="Danchin E.G."/>
            <person name="Da Silva C."/>
            <person name="Gautier A."/>
            <person name="Giraud C."/>
            <person name="Giraud T."/>
            <person name="Gonzalez C."/>
            <person name="Grossetete S."/>
            <person name="Guldener U."/>
            <person name="Henrissat B."/>
            <person name="Howlett B.J."/>
            <person name="Kodira C."/>
            <person name="Kretschmer M."/>
            <person name="Lappartient A."/>
            <person name="Leroch M."/>
            <person name="Levis C."/>
            <person name="Mauceli E."/>
            <person name="Neuveglise C."/>
            <person name="Oeser B."/>
            <person name="Pearson M."/>
            <person name="Poulain J."/>
            <person name="Poussereau N."/>
            <person name="Quesneville H."/>
            <person name="Rascle C."/>
            <person name="Schumacher J."/>
            <person name="Segurens B."/>
            <person name="Sexton A."/>
            <person name="Silva E."/>
            <person name="Sirven C."/>
            <person name="Soanes D.M."/>
            <person name="Talbot N.J."/>
            <person name="Templeton M."/>
            <person name="Yandava C."/>
            <person name="Yarden O."/>
            <person name="Zeng Q."/>
            <person name="Rollins J.A."/>
            <person name="Lebrun M.H."/>
            <person name="Dickman M."/>
        </authorList>
    </citation>
    <scope>NUCLEOTIDE SEQUENCE [LARGE SCALE GENOMIC DNA]</scope>
    <source>
        <strain evidence="2">T4</strain>
    </source>
</reference>
<dbReference type="AlphaFoldDB" id="G2YRR2"/>
<proteinExistence type="predicted"/>
<dbReference type="InParanoid" id="G2YRR2"/>
<name>G2YRR2_BOTF4</name>
<organism evidence="1 2">
    <name type="scientific">Botryotinia fuckeliana (strain T4)</name>
    <name type="common">Noble rot fungus</name>
    <name type="synonym">Botrytis cinerea</name>
    <dbReference type="NCBI Taxonomy" id="999810"/>
    <lineage>
        <taxon>Eukaryota</taxon>
        <taxon>Fungi</taxon>
        <taxon>Dikarya</taxon>
        <taxon>Ascomycota</taxon>
        <taxon>Pezizomycotina</taxon>
        <taxon>Leotiomycetes</taxon>
        <taxon>Helotiales</taxon>
        <taxon>Sclerotiniaceae</taxon>
        <taxon>Botrytis</taxon>
    </lineage>
</organism>
<dbReference type="EMBL" id="FQ790350">
    <property type="protein sequence ID" value="CCD54310.1"/>
    <property type="molecule type" value="Genomic_DNA"/>
</dbReference>
<sequence>MTSDWRLTKCKSRKLRMTMVLEDSSVVSLQEVATSRRTPILSLSPADNTHAGTIMQQSLWDNFSAFFQAVAHTRCAQCASRGSSDAMPHTWYRFSSLRSFFLKTACM</sequence>
<dbReference type="Proteomes" id="UP000008177">
    <property type="component" value="Unplaced contigs"/>
</dbReference>
<evidence type="ECO:0000313" key="1">
    <source>
        <dbReference type="EMBL" id="CCD54310.1"/>
    </source>
</evidence>
<gene>
    <name evidence="1" type="ORF">BofuT4_P130100.1</name>
</gene>
<accession>G2YRR2</accession>
<evidence type="ECO:0000313" key="2">
    <source>
        <dbReference type="Proteomes" id="UP000008177"/>
    </source>
</evidence>
<dbReference type="HOGENOM" id="CLU_2209625_0_0_1"/>
<protein>
    <submittedName>
        <fullName evidence="1">Uncharacterized protein</fullName>
    </submittedName>
</protein>